<evidence type="ECO:0000313" key="3">
    <source>
        <dbReference type="EMBL" id="EXC19758.1"/>
    </source>
</evidence>
<keyword evidence="4" id="KW-1185">Reference proteome</keyword>
<dbReference type="InterPro" id="IPR011992">
    <property type="entry name" value="EF-hand-dom_pair"/>
</dbReference>
<keyword evidence="1" id="KW-0106">Calcium</keyword>
<dbReference type="Gene3D" id="1.10.238.10">
    <property type="entry name" value="EF-hand"/>
    <property type="match status" value="1"/>
</dbReference>
<name>W9S026_9ROSA</name>
<dbReference type="EMBL" id="KE345892">
    <property type="protein sequence ID" value="EXC19758.1"/>
    <property type="molecule type" value="Genomic_DNA"/>
</dbReference>
<dbReference type="Proteomes" id="UP000030645">
    <property type="component" value="Unassembled WGS sequence"/>
</dbReference>
<dbReference type="PROSITE" id="PS50222">
    <property type="entry name" value="EF_HAND_2"/>
    <property type="match status" value="1"/>
</dbReference>
<organism evidence="3 4">
    <name type="scientific">Morus notabilis</name>
    <dbReference type="NCBI Taxonomy" id="981085"/>
    <lineage>
        <taxon>Eukaryota</taxon>
        <taxon>Viridiplantae</taxon>
        <taxon>Streptophyta</taxon>
        <taxon>Embryophyta</taxon>
        <taxon>Tracheophyta</taxon>
        <taxon>Spermatophyta</taxon>
        <taxon>Magnoliopsida</taxon>
        <taxon>eudicotyledons</taxon>
        <taxon>Gunneridae</taxon>
        <taxon>Pentapetalae</taxon>
        <taxon>rosids</taxon>
        <taxon>fabids</taxon>
        <taxon>Rosales</taxon>
        <taxon>Moraceae</taxon>
        <taxon>Moreae</taxon>
        <taxon>Morus</taxon>
    </lineage>
</organism>
<dbReference type="AlphaFoldDB" id="W9S026"/>
<evidence type="ECO:0000256" key="1">
    <source>
        <dbReference type="ARBA" id="ARBA00022837"/>
    </source>
</evidence>
<dbReference type="PROSITE" id="PS00018">
    <property type="entry name" value="EF_HAND_1"/>
    <property type="match status" value="1"/>
</dbReference>
<reference evidence="4" key="1">
    <citation type="submission" date="2013-01" db="EMBL/GenBank/DDBJ databases">
        <title>Draft Genome Sequence of a Mulberry Tree, Morus notabilis C.K. Schneid.</title>
        <authorList>
            <person name="He N."/>
            <person name="Zhao S."/>
        </authorList>
    </citation>
    <scope>NUCLEOTIDE SEQUENCE</scope>
</reference>
<dbReference type="STRING" id="981085.W9S026"/>
<dbReference type="eggNOG" id="ENOG502SFD6">
    <property type="taxonomic scope" value="Eukaryota"/>
</dbReference>
<dbReference type="SUPFAM" id="SSF47473">
    <property type="entry name" value="EF-hand"/>
    <property type="match status" value="1"/>
</dbReference>
<accession>W9S026</accession>
<gene>
    <name evidence="3" type="ORF">L484_006333</name>
</gene>
<protein>
    <recommendedName>
        <fullName evidence="2">EF-hand domain-containing protein</fullName>
    </recommendedName>
</protein>
<evidence type="ECO:0000313" key="4">
    <source>
        <dbReference type="Proteomes" id="UP000030645"/>
    </source>
</evidence>
<feature type="domain" description="EF-hand" evidence="2">
    <location>
        <begin position="68"/>
        <end position="98"/>
    </location>
</feature>
<sequence length="103" mass="11351">MGIVKAKNIDNDLHYMSSTGAEKGKPYTEAQLKGEFMRHSTGEGGRLSRQDLKITFSSLGSSAPGWGARQALRHVDKDKDGFVDEEELEKLVGYAAKRGYTTK</sequence>
<dbReference type="InterPro" id="IPR002048">
    <property type="entry name" value="EF_hand_dom"/>
</dbReference>
<dbReference type="GO" id="GO:0005509">
    <property type="term" value="F:calcium ion binding"/>
    <property type="evidence" value="ECO:0007669"/>
    <property type="project" value="InterPro"/>
</dbReference>
<evidence type="ECO:0000259" key="2">
    <source>
        <dbReference type="PROSITE" id="PS50222"/>
    </source>
</evidence>
<dbReference type="InterPro" id="IPR018247">
    <property type="entry name" value="EF_Hand_1_Ca_BS"/>
</dbReference>
<proteinExistence type="predicted"/>